<dbReference type="InParanoid" id="A0A2K2CYX8"/>
<dbReference type="Proteomes" id="UP000008810">
    <property type="component" value="Chromosome 3"/>
</dbReference>
<dbReference type="EMBL" id="CM000882">
    <property type="protein sequence ID" value="PNT67234.1"/>
    <property type="molecule type" value="Genomic_DNA"/>
</dbReference>
<dbReference type="Gramene" id="PNT67234">
    <property type="protein sequence ID" value="PNT67234"/>
    <property type="gene ID" value="BRADI_3g23025v3"/>
</dbReference>
<dbReference type="EnsemblPlants" id="PNT67234">
    <property type="protein sequence ID" value="PNT67234"/>
    <property type="gene ID" value="BRADI_3g23025v3"/>
</dbReference>
<evidence type="ECO:0000313" key="2">
    <source>
        <dbReference type="EnsemblPlants" id="PNT67234"/>
    </source>
</evidence>
<dbReference type="AlphaFoldDB" id="A0A2K2CYX8"/>
<protein>
    <submittedName>
        <fullName evidence="1 2">Uncharacterized protein</fullName>
    </submittedName>
</protein>
<reference evidence="1 2" key="1">
    <citation type="journal article" date="2010" name="Nature">
        <title>Genome sequencing and analysis of the model grass Brachypodium distachyon.</title>
        <authorList>
            <consortium name="International Brachypodium Initiative"/>
        </authorList>
    </citation>
    <scope>NUCLEOTIDE SEQUENCE [LARGE SCALE GENOMIC DNA]</scope>
    <source>
        <strain evidence="1 2">Bd21</strain>
    </source>
</reference>
<evidence type="ECO:0000313" key="1">
    <source>
        <dbReference type="EMBL" id="PNT67234.1"/>
    </source>
</evidence>
<keyword evidence="3" id="KW-1185">Reference proteome</keyword>
<proteinExistence type="predicted"/>
<evidence type="ECO:0000313" key="3">
    <source>
        <dbReference type="Proteomes" id="UP000008810"/>
    </source>
</evidence>
<name>A0A2K2CYX8_BRADI</name>
<reference evidence="1" key="2">
    <citation type="submission" date="2017-06" db="EMBL/GenBank/DDBJ databases">
        <title>WGS assembly of Brachypodium distachyon.</title>
        <authorList>
            <consortium name="The International Brachypodium Initiative"/>
            <person name="Lucas S."/>
            <person name="Harmon-Smith M."/>
            <person name="Lail K."/>
            <person name="Tice H."/>
            <person name="Grimwood J."/>
            <person name="Bruce D."/>
            <person name="Barry K."/>
            <person name="Shu S."/>
            <person name="Lindquist E."/>
            <person name="Wang M."/>
            <person name="Pitluck S."/>
            <person name="Vogel J.P."/>
            <person name="Garvin D.F."/>
            <person name="Mockler T.C."/>
            <person name="Schmutz J."/>
            <person name="Rokhsar D."/>
            <person name="Bevan M.W."/>
        </authorList>
    </citation>
    <scope>NUCLEOTIDE SEQUENCE</scope>
    <source>
        <strain evidence="1">Bd21</strain>
    </source>
</reference>
<reference evidence="2" key="3">
    <citation type="submission" date="2018-08" db="UniProtKB">
        <authorList>
            <consortium name="EnsemblPlants"/>
        </authorList>
    </citation>
    <scope>IDENTIFICATION</scope>
    <source>
        <strain evidence="2">cv. Bd21</strain>
    </source>
</reference>
<accession>A0A2K2CYX8</accession>
<gene>
    <name evidence="1" type="ORF">BRADI_3g23025v3</name>
</gene>
<sequence length="69" mass="8281">MASWFLQVIFKVTRWICLWSFLRIDGIFWFGDGISEYLQSFLRIWYPLIRSQCDQGTIASKTTRLEPDE</sequence>
<organism evidence="1">
    <name type="scientific">Brachypodium distachyon</name>
    <name type="common">Purple false brome</name>
    <name type="synonym">Trachynia distachya</name>
    <dbReference type="NCBI Taxonomy" id="15368"/>
    <lineage>
        <taxon>Eukaryota</taxon>
        <taxon>Viridiplantae</taxon>
        <taxon>Streptophyta</taxon>
        <taxon>Embryophyta</taxon>
        <taxon>Tracheophyta</taxon>
        <taxon>Spermatophyta</taxon>
        <taxon>Magnoliopsida</taxon>
        <taxon>Liliopsida</taxon>
        <taxon>Poales</taxon>
        <taxon>Poaceae</taxon>
        <taxon>BOP clade</taxon>
        <taxon>Pooideae</taxon>
        <taxon>Stipodae</taxon>
        <taxon>Brachypodieae</taxon>
        <taxon>Brachypodium</taxon>
    </lineage>
</organism>